<proteinExistence type="predicted"/>
<sequence>MLNIKLFTFKIIFINSKQYMEMRIICIIIRVMIVSFHATRIIICFSLFINVIHIFRDKSFFIIRHF</sequence>
<dbReference type="EMBL" id="LVYU01000062">
    <property type="protein sequence ID" value="KZB02297.1"/>
    <property type="molecule type" value="Genomic_DNA"/>
</dbReference>
<accession>A0A154INX0</accession>
<evidence type="ECO:0000313" key="2">
    <source>
        <dbReference type="EMBL" id="KZB02297.1"/>
    </source>
</evidence>
<reference evidence="2" key="1">
    <citation type="submission" date="2016-03" db="EMBL/GenBank/DDBJ databases">
        <title>Microsymbionts genomes from the relict species Vavilovia formosa.</title>
        <authorList>
            <person name="Chirak E."/>
            <person name="Kimeklis A."/>
            <person name="Kopat V."/>
            <person name="Andronov E."/>
        </authorList>
    </citation>
    <scope>NUCLEOTIDE SEQUENCE [LARGE SCALE GENOMIC DNA]</scope>
    <source>
        <strain evidence="2">Vaf12</strain>
    </source>
</reference>
<keyword evidence="1" id="KW-0472">Membrane</keyword>
<comment type="caution">
    <text evidence="2">The sequence shown here is derived from an EMBL/GenBank/DDBJ whole genome shotgun (WGS) entry which is preliminary data.</text>
</comment>
<keyword evidence="1" id="KW-0812">Transmembrane</keyword>
<protein>
    <submittedName>
        <fullName evidence="2">Uncharacterized protein</fullName>
    </submittedName>
</protein>
<dbReference type="AlphaFoldDB" id="A0A154INX0"/>
<feature type="transmembrane region" description="Helical" evidence="1">
    <location>
        <begin position="27"/>
        <end position="55"/>
    </location>
</feature>
<evidence type="ECO:0000256" key="1">
    <source>
        <dbReference type="SAM" id="Phobius"/>
    </source>
</evidence>
<organism evidence="2">
    <name type="scientific">Rhizobium leguminosarum</name>
    <dbReference type="NCBI Taxonomy" id="384"/>
    <lineage>
        <taxon>Bacteria</taxon>
        <taxon>Pseudomonadati</taxon>
        <taxon>Pseudomonadota</taxon>
        <taxon>Alphaproteobacteria</taxon>
        <taxon>Hyphomicrobiales</taxon>
        <taxon>Rhizobiaceae</taxon>
        <taxon>Rhizobium/Agrobacterium group</taxon>
        <taxon>Rhizobium</taxon>
    </lineage>
</organism>
<name>A0A154INX0_RHILE</name>
<keyword evidence="1" id="KW-1133">Transmembrane helix</keyword>
<gene>
    <name evidence="2" type="ORF">A4A59_36705</name>
</gene>